<dbReference type="RefSeq" id="WP_146582215.1">
    <property type="nucleotide sequence ID" value="NZ_SJPM01000023.1"/>
</dbReference>
<evidence type="ECO:0000313" key="8">
    <source>
        <dbReference type="Proteomes" id="UP000316213"/>
    </source>
</evidence>
<comment type="subcellular location">
    <subcellularLocation>
        <location evidence="1">Membrane</location>
        <topology evidence="1">Single-pass membrane protein</topology>
    </subcellularLocation>
</comment>
<dbReference type="Gene3D" id="2.40.50.100">
    <property type="match status" value="1"/>
</dbReference>
<feature type="region of interest" description="Disordered" evidence="5">
    <location>
        <begin position="272"/>
        <end position="298"/>
    </location>
</feature>
<dbReference type="EMBL" id="SJPM01000023">
    <property type="protein sequence ID" value="TWT87959.1"/>
    <property type="molecule type" value="Genomic_DNA"/>
</dbReference>
<reference evidence="7 8" key="1">
    <citation type="submission" date="2019-02" db="EMBL/GenBank/DDBJ databases">
        <title>Deep-cultivation of Planctomycetes and their phenomic and genomic characterization uncovers novel biology.</title>
        <authorList>
            <person name="Wiegand S."/>
            <person name="Jogler M."/>
            <person name="Boedeker C."/>
            <person name="Pinto D."/>
            <person name="Vollmers J."/>
            <person name="Rivas-Marin E."/>
            <person name="Kohn T."/>
            <person name="Peeters S.H."/>
            <person name="Heuer A."/>
            <person name="Rast P."/>
            <person name="Oberbeckmann S."/>
            <person name="Bunk B."/>
            <person name="Jeske O."/>
            <person name="Meyerdierks A."/>
            <person name="Storesund J.E."/>
            <person name="Kallscheuer N."/>
            <person name="Luecker S."/>
            <person name="Lage O.M."/>
            <person name="Pohl T."/>
            <person name="Merkel B.J."/>
            <person name="Hornburger P."/>
            <person name="Mueller R.-W."/>
            <person name="Bruemmer F."/>
            <person name="Labrenz M."/>
            <person name="Spormann A.M."/>
            <person name="Op Den Camp H."/>
            <person name="Overmann J."/>
            <person name="Amann R."/>
            <person name="Jetten M.S.M."/>
            <person name="Mascher T."/>
            <person name="Medema M.H."/>
            <person name="Devos D.P."/>
            <person name="Kaster A.-K."/>
            <person name="Ovreas L."/>
            <person name="Rohde M."/>
            <person name="Galperin M.Y."/>
            <person name="Jogler C."/>
        </authorList>
    </citation>
    <scope>NUCLEOTIDE SEQUENCE [LARGE SCALE GENOMIC DNA]</scope>
    <source>
        <strain evidence="7 8">Pla100</strain>
    </source>
</reference>
<sequence length="479" mass="52034">MELRTENLSSSDAAIAHPIPDHLMSPSSTPNDSDCQSAAEHLERLEAWSRRAGEDEADADDFYRFVEQTIAEVTGKEGRFALETPSRSVRLGCTGSSENLDSAAGGVHSQIESVALARYRLTNRDSIVFKVEDSIGQPLLPWQESFIDAATDCVATVYLKRRYLESTGSSSDPRRARSTNFKRAVWLLVVTAAALFVPVPFRIAIEGSVMPVEQVGIFAPSAGNLVSLEVRDSQTIRKGDVLARIDSPEIELQRDRLRGELLAAQTELSSLRITPRRSTSSPTPTDDSTSVSSDRSANASSQTAVLRVRIASLERQVELIDQVHASLTIRATNSGSVVIRESQSTLVGQHVMQSQWLMSVIDPTAGCRAVIDLPSDAFGYLPGTNADDTGPLTVALRLRSNPSRSFTGQVAQIGNTVHYRHDGNGFVPITVSLDSGTGSLPVDEFRTGAPVVGHLSFGTRPLGFVFFRPVVEVIRSWGW</sequence>
<organism evidence="7 8">
    <name type="scientific">Neorhodopirellula pilleata</name>
    <dbReference type="NCBI Taxonomy" id="2714738"/>
    <lineage>
        <taxon>Bacteria</taxon>
        <taxon>Pseudomonadati</taxon>
        <taxon>Planctomycetota</taxon>
        <taxon>Planctomycetia</taxon>
        <taxon>Pirellulales</taxon>
        <taxon>Pirellulaceae</taxon>
        <taxon>Neorhodopirellula</taxon>
    </lineage>
</organism>
<evidence type="ECO:0000256" key="3">
    <source>
        <dbReference type="ARBA" id="ARBA00022989"/>
    </source>
</evidence>
<keyword evidence="2 6" id="KW-0812">Transmembrane</keyword>
<keyword evidence="3 6" id="KW-1133">Transmembrane helix</keyword>
<comment type="caution">
    <text evidence="7">The sequence shown here is derived from an EMBL/GenBank/DDBJ whole genome shotgun (WGS) entry which is preliminary data.</text>
</comment>
<feature type="compositionally biased region" description="Polar residues" evidence="5">
    <location>
        <begin position="1"/>
        <end position="12"/>
    </location>
</feature>
<dbReference type="Gene3D" id="2.40.30.170">
    <property type="match status" value="1"/>
</dbReference>
<protein>
    <submittedName>
        <fullName evidence="7">Multidrug resistance protein MdtN</fullName>
    </submittedName>
</protein>
<dbReference type="GO" id="GO:0016020">
    <property type="term" value="C:membrane"/>
    <property type="evidence" value="ECO:0007669"/>
    <property type="project" value="UniProtKB-SubCell"/>
</dbReference>
<dbReference type="PANTHER" id="PTHR30386:SF26">
    <property type="entry name" value="TRANSPORT PROTEIN COMB"/>
    <property type="match status" value="1"/>
</dbReference>
<evidence type="ECO:0000256" key="5">
    <source>
        <dbReference type="SAM" id="MobiDB-lite"/>
    </source>
</evidence>
<dbReference type="Gene3D" id="1.10.287.470">
    <property type="entry name" value="Helix hairpin bin"/>
    <property type="match status" value="1"/>
</dbReference>
<dbReference type="SUPFAM" id="SSF111369">
    <property type="entry name" value="HlyD-like secretion proteins"/>
    <property type="match status" value="1"/>
</dbReference>
<feature type="region of interest" description="Disordered" evidence="5">
    <location>
        <begin position="1"/>
        <end position="38"/>
    </location>
</feature>
<keyword evidence="4 6" id="KW-0472">Membrane</keyword>
<evidence type="ECO:0000256" key="1">
    <source>
        <dbReference type="ARBA" id="ARBA00004167"/>
    </source>
</evidence>
<dbReference type="OrthoDB" id="248877at2"/>
<evidence type="ECO:0000313" key="7">
    <source>
        <dbReference type="EMBL" id="TWT87959.1"/>
    </source>
</evidence>
<dbReference type="AlphaFoldDB" id="A0A5C5ZKQ9"/>
<dbReference type="PANTHER" id="PTHR30386">
    <property type="entry name" value="MEMBRANE FUSION SUBUNIT OF EMRAB-TOLC MULTIDRUG EFFLUX PUMP"/>
    <property type="match status" value="1"/>
</dbReference>
<name>A0A5C5ZKQ9_9BACT</name>
<feature type="compositionally biased region" description="Polar residues" evidence="5">
    <location>
        <begin position="25"/>
        <end position="36"/>
    </location>
</feature>
<dbReference type="Proteomes" id="UP000316213">
    <property type="component" value="Unassembled WGS sequence"/>
</dbReference>
<gene>
    <name evidence="7" type="ORF">Pla100_58110</name>
</gene>
<proteinExistence type="predicted"/>
<dbReference type="InterPro" id="IPR050739">
    <property type="entry name" value="MFP"/>
</dbReference>
<evidence type="ECO:0000256" key="4">
    <source>
        <dbReference type="ARBA" id="ARBA00023136"/>
    </source>
</evidence>
<keyword evidence="8" id="KW-1185">Reference proteome</keyword>
<accession>A0A5C5ZKQ9</accession>
<evidence type="ECO:0000256" key="6">
    <source>
        <dbReference type="SAM" id="Phobius"/>
    </source>
</evidence>
<feature type="compositionally biased region" description="Low complexity" evidence="5">
    <location>
        <begin position="272"/>
        <end position="296"/>
    </location>
</feature>
<evidence type="ECO:0000256" key="2">
    <source>
        <dbReference type="ARBA" id="ARBA00022692"/>
    </source>
</evidence>
<feature type="transmembrane region" description="Helical" evidence="6">
    <location>
        <begin position="184"/>
        <end position="205"/>
    </location>
</feature>